<keyword evidence="4" id="KW-0256">Endoplasmic reticulum</keyword>
<feature type="region of interest" description="Disordered" evidence="7">
    <location>
        <begin position="327"/>
        <end position="346"/>
    </location>
</feature>
<reference evidence="8 9" key="2">
    <citation type="journal article" date="2007" name="BMC Biol.">
        <title>A 100%-complete sequence reveals unusually simple genomic features in the hot-spring red alga Cyanidioschyzon merolae.</title>
        <authorList>
            <person name="Nozaki H."/>
            <person name="Takano H."/>
            <person name="Misumi O."/>
            <person name="Terasawa K."/>
            <person name="Matsuzaki M."/>
            <person name="Maruyama S."/>
            <person name="Nishida K."/>
            <person name="Yagisawa F."/>
            <person name="Yoshida Y."/>
            <person name="Fujiwara T."/>
            <person name="Takio S."/>
            <person name="Tamura K."/>
            <person name="Chung S.J."/>
            <person name="Nakamura S."/>
            <person name="Kuroiwa H."/>
            <person name="Tanaka K."/>
            <person name="Sato N."/>
            <person name="Kuroiwa T."/>
        </authorList>
    </citation>
    <scope>NUCLEOTIDE SEQUENCE [LARGE SCALE GENOMIC DNA]</scope>
    <source>
        <strain evidence="8 9">10D</strain>
    </source>
</reference>
<reference evidence="8 9" key="1">
    <citation type="journal article" date="2004" name="Nature">
        <title>Genome sequence of the ultrasmall unicellular red alga Cyanidioschyzon merolae 10D.</title>
        <authorList>
            <person name="Matsuzaki M."/>
            <person name="Misumi O."/>
            <person name="Shin-i T."/>
            <person name="Maruyama S."/>
            <person name="Takahara M."/>
            <person name="Miyagishima S."/>
            <person name="Mori T."/>
            <person name="Nishida K."/>
            <person name="Yagisawa F."/>
            <person name="Nishida K."/>
            <person name="Yoshida Y."/>
            <person name="Nishimura Y."/>
            <person name="Nakao S."/>
            <person name="Kobayashi T."/>
            <person name="Momoyama Y."/>
            <person name="Higashiyama T."/>
            <person name="Minoda A."/>
            <person name="Sano M."/>
            <person name="Nomoto H."/>
            <person name="Oishi K."/>
            <person name="Hayashi H."/>
            <person name="Ohta F."/>
            <person name="Nishizaka S."/>
            <person name="Haga S."/>
            <person name="Miura S."/>
            <person name="Morishita T."/>
            <person name="Kabeya Y."/>
            <person name="Terasawa K."/>
            <person name="Suzuki Y."/>
            <person name="Ishii Y."/>
            <person name="Asakawa S."/>
            <person name="Takano H."/>
            <person name="Ohta N."/>
            <person name="Kuroiwa H."/>
            <person name="Tanaka K."/>
            <person name="Shimizu N."/>
            <person name="Sugano S."/>
            <person name="Sato N."/>
            <person name="Nozaki H."/>
            <person name="Ogasawara N."/>
            <person name="Kohara Y."/>
            <person name="Kuroiwa T."/>
        </authorList>
    </citation>
    <scope>NUCLEOTIDE SEQUENCE [LARGE SCALE GENOMIC DNA]</scope>
    <source>
        <strain evidence="8 9">10D</strain>
    </source>
</reference>
<name>M1V9X4_CYAM1</name>
<dbReference type="GO" id="GO:0005783">
    <property type="term" value="C:endoplasmic reticulum"/>
    <property type="evidence" value="ECO:0007669"/>
    <property type="project" value="UniProtKB-SubCell"/>
</dbReference>
<sequence length="875" mass="96050">MGESSSVQQSDRACTEWSRGRPAGGFGTMDRVYIRRQVLQTVWRLRVGDAEQRALAMRSLRPVEDAAWCEEWALQGGWVLTAWIARIWRLACNQATSKKLFRTGFSSEQGHASGDAMQHASRPISRAVMESLRDACVSASAEASRLLLRCAPYSVRGSTPHLLEFARQAAVAPVLLESWSQLVAASPAVAGERRTVGRHSVESALPDPAATTLAHERTANHSLDDTQMFAVLRGTLERILEADPSPLRRLPLFPDDTDGLLALPTETPEQEYARLLASACVRHADTRAVTLLFEQIDGNPKADECMRTLMLLADSRQQQGAGLVNMNAAETPRPSSPNSRDRSGTAGVQAADLLRMEIAKRITDRFSVTLAQQYPEWIRIFCEWKCRTDHTLLQACADRALENACEELLGYSSNRLDLEVYLLSPEPTLARACAPLVDVVFVHGLRGDPLLTWRCGAYDVRKPTDEDLVEAPVQATAARKSMKAWQERLWPREWLAPDLGASARILSVGYSSALTAWGSSEESGATLSLSEQAADLRRKLLRAGVGKRPLVLVAHSYGGLIAKQLLVDDAAASAADTPGAGTLSRALRGIAFYSTPHHGSAVAGRFLGGILDKAVRPAAPVRELLPYNESIEKLHRAFLTLIRHPCRELRDDQGRTRLPGVLWGLWLAASAGQQQRDGSRSALDAGTTKYARRPAEGGAGIRSELQSTVADQHAHRGQQSSREPSRRQVFRERGDQVLDVLGPVSVGTEYVQGLLREEIKRRSAADDDEQEAAASDCDVPSSPAKKLSLEPSCILPPVQVLSIYEGTTTRTWGGSRFLFVSEESAYAGVGELVRVDRADHLQVCKPPSREDVRYRSVLDMIQRIVQETSVWCDEC</sequence>
<dbReference type="OrthoDB" id="5086500at2759"/>
<evidence type="ECO:0000256" key="2">
    <source>
        <dbReference type="ARBA" id="ARBA00004240"/>
    </source>
</evidence>
<organism evidence="8 9">
    <name type="scientific">Cyanidioschyzon merolae (strain NIES-3377 / 10D)</name>
    <name type="common">Unicellular red alga</name>
    <dbReference type="NCBI Taxonomy" id="280699"/>
    <lineage>
        <taxon>Eukaryota</taxon>
        <taxon>Rhodophyta</taxon>
        <taxon>Bangiophyceae</taxon>
        <taxon>Cyanidiales</taxon>
        <taxon>Cyanidiaceae</taxon>
        <taxon>Cyanidioschyzon</taxon>
    </lineage>
</organism>
<dbReference type="Gene3D" id="3.40.50.1820">
    <property type="entry name" value="alpha/beta hydrolase"/>
    <property type="match status" value="1"/>
</dbReference>
<gene>
    <name evidence="8" type="ORF">CYME_CMP162C</name>
</gene>
<evidence type="ECO:0000256" key="7">
    <source>
        <dbReference type="SAM" id="MobiDB-lite"/>
    </source>
</evidence>
<dbReference type="EMBL" id="AP006498">
    <property type="protein sequence ID" value="BAM81794.1"/>
    <property type="molecule type" value="Genomic_DNA"/>
</dbReference>
<dbReference type="PANTHER" id="PTHR48182">
    <property type="entry name" value="PROTEIN SERAC1"/>
    <property type="match status" value="1"/>
</dbReference>
<dbReference type="InterPro" id="IPR052374">
    <property type="entry name" value="SERAC1"/>
</dbReference>
<dbReference type="Gramene" id="CMP162CT">
    <property type="protein sequence ID" value="CMP162CT"/>
    <property type="gene ID" value="CMP162C"/>
</dbReference>
<dbReference type="SUPFAM" id="SSF53474">
    <property type="entry name" value="alpha/beta-Hydrolases"/>
    <property type="match status" value="1"/>
</dbReference>
<keyword evidence="6" id="KW-0472">Membrane</keyword>
<dbReference type="InterPro" id="IPR029058">
    <property type="entry name" value="AB_hydrolase_fold"/>
</dbReference>
<evidence type="ECO:0000256" key="3">
    <source>
        <dbReference type="ARBA" id="ARBA00004370"/>
    </source>
</evidence>
<dbReference type="KEGG" id="cme:CYME_CMP162C"/>
<dbReference type="AlphaFoldDB" id="M1V9X4"/>
<dbReference type="HOGENOM" id="CLU_328571_0_0_1"/>
<dbReference type="Proteomes" id="UP000007014">
    <property type="component" value="Chromosome 16"/>
</dbReference>
<keyword evidence="9" id="KW-1185">Reference proteome</keyword>
<proteinExistence type="predicted"/>
<evidence type="ECO:0000256" key="4">
    <source>
        <dbReference type="ARBA" id="ARBA00022824"/>
    </source>
</evidence>
<evidence type="ECO:0000256" key="5">
    <source>
        <dbReference type="ARBA" id="ARBA00023128"/>
    </source>
</evidence>
<protein>
    <submittedName>
        <fullName evidence="8">Uncharacterized protein</fullName>
    </submittedName>
</protein>
<feature type="region of interest" description="Disordered" evidence="7">
    <location>
        <begin position="676"/>
        <end position="729"/>
    </location>
</feature>
<feature type="region of interest" description="Disordered" evidence="7">
    <location>
        <begin position="762"/>
        <end position="786"/>
    </location>
</feature>
<evidence type="ECO:0000256" key="1">
    <source>
        <dbReference type="ARBA" id="ARBA00004173"/>
    </source>
</evidence>
<dbReference type="GO" id="GO:0016020">
    <property type="term" value="C:membrane"/>
    <property type="evidence" value="ECO:0007669"/>
    <property type="project" value="UniProtKB-SubCell"/>
</dbReference>
<evidence type="ECO:0000313" key="9">
    <source>
        <dbReference type="Proteomes" id="UP000007014"/>
    </source>
</evidence>
<dbReference type="PANTHER" id="PTHR48182:SF2">
    <property type="entry name" value="PROTEIN SERAC1"/>
    <property type="match status" value="1"/>
</dbReference>
<dbReference type="GeneID" id="16996088"/>
<accession>M1V9X4</accession>
<evidence type="ECO:0000256" key="6">
    <source>
        <dbReference type="ARBA" id="ARBA00023136"/>
    </source>
</evidence>
<dbReference type="eggNOG" id="KOG2029">
    <property type="taxonomic scope" value="Eukaryota"/>
</dbReference>
<comment type="subcellular location">
    <subcellularLocation>
        <location evidence="2">Endoplasmic reticulum</location>
    </subcellularLocation>
    <subcellularLocation>
        <location evidence="3">Membrane</location>
    </subcellularLocation>
    <subcellularLocation>
        <location evidence="1">Mitochondrion</location>
    </subcellularLocation>
</comment>
<dbReference type="RefSeq" id="XP_005537830.1">
    <property type="nucleotide sequence ID" value="XM_005537773.1"/>
</dbReference>
<dbReference type="GO" id="GO:0005739">
    <property type="term" value="C:mitochondrion"/>
    <property type="evidence" value="ECO:0007669"/>
    <property type="project" value="UniProtKB-SubCell"/>
</dbReference>
<evidence type="ECO:0000313" key="8">
    <source>
        <dbReference type="EMBL" id="BAM81794.1"/>
    </source>
</evidence>
<keyword evidence="5" id="KW-0496">Mitochondrion</keyword>